<dbReference type="OrthoDB" id="3210378at2759"/>
<evidence type="ECO:0000313" key="2">
    <source>
        <dbReference type="EMBL" id="KAH7139374.1"/>
    </source>
</evidence>
<name>A0A9P9EGZ0_9PLEO</name>
<sequence>MEPFFPSNMFKRLPREVYDCILKHLEQTHLEDNESCRSCYLKDLHSLSLTSRSWDRAATLQLYQKALVLTNEDHPKMPKVKVKGSSRLKLLRRTLRERQVLAKCVRELHLSDIYDLYQNATIEREEIVNQVASLVLACPNLERIVGFHLPFTHSFDRLSHALSTRRKLKERVWLLSEKTGFEPDEEEDDSPYYNPANDPTERFLELNSNHSSLNTLVIHQQQSRPTVPLTFRAIIGTIRQLPLLRNLSLSGLPASSFTNLALNALPLNLQSLRLENLPGINDKGLLRLSTSQILVSLRSLTLINLEIANLSIIANILSPHLYHLKHFTLAQHKAPFLSPDAEITYLHSHALTSIHWEIRSQASPVPTLHDPTPTPQFPFPNSEPLPCLATSLLATSIKNDFIPSLRRLRAPHDPQGILQNLCKPLATALLPSDISYLNSLSTKSALDTHNIPTSFMASEYASTYIHRADSAMSSPLISEFPSTYTRPPRFHRSSASISSSFSTSSTSTTSPSAIPPTSSLSTRLAAQARILAARKHPCVLVHVTDPNGALRVGKPIGGFRGNVGSGIIYGVVADGGKVEGGGSEWVVGIGDVVGELRGDGFGMGVGKGSWCRHGVVRDKRGEGVGLGRRESVSVGALFRMELG</sequence>
<comment type="caution">
    <text evidence="2">The sequence shown here is derived from an EMBL/GenBank/DDBJ whole genome shotgun (WGS) entry which is preliminary data.</text>
</comment>
<evidence type="ECO:0000256" key="1">
    <source>
        <dbReference type="SAM" id="MobiDB-lite"/>
    </source>
</evidence>
<keyword evidence="3" id="KW-1185">Reference proteome</keyword>
<organism evidence="2 3">
    <name type="scientific">Dendryphion nanum</name>
    <dbReference type="NCBI Taxonomy" id="256645"/>
    <lineage>
        <taxon>Eukaryota</taxon>
        <taxon>Fungi</taxon>
        <taxon>Dikarya</taxon>
        <taxon>Ascomycota</taxon>
        <taxon>Pezizomycotina</taxon>
        <taxon>Dothideomycetes</taxon>
        <taxon>Pleosporomycetidae</taxon>
        <taxon>Pleosporales</taxon>
        <taxon>Torulaceae</taxon>
        <taxon>Dendryphion</taxon>
    </lineage>
</organism>
<dbReference type="Proteomes" id="UP000700596">
    <property type="component" value="Unassembled WGS sequence"/>
</dbReference>
<reference evidence="2" key="1">
    <citation type="journal article" date="2021" name="Nat. Commun.">
        <title>Genetic determinants of endophytism in the Arabidopsis root mycobiome.</title>
        <authorList>
            <person name="Mesny F."/>
            <person name="Miyauchi S."/>
            <person name="Thiergart T."/>
            <person name="Pickel B."/>
            <person name="Atanasova L."/>
            <person name="Karlsson M."/>
            <person name="Huettel B."/>
            <person name="Barry K.W."/>
            <person name="Haridas S."/>
            <person name="Chen C."/>
            <person name="Bauer D."/>
            <person name="Andreopoulos W."/>
            <person name="Pangilinan J."/>
            <person name="LaButti K."/>
            <person name="Riley R."/>
            <person name="Lipzen A."/>
            <person name="Clum A."/>
            <person name="Drula E."/>
            <person name="Henrissat B."/>
            <person name="Kohler A."/>
            <person name="Grigoriev I.V."/>
            <person name="Martin F.M."/>
            <person name="Hacquard S."/>
        </authorList>
    </citation>
    <scope>NUCLEOTIDE SEQUENCE</scope>
    <source>
        <strain evidence="2">MPI-CAGE-CH-0243</strain>
    </source>
</reference>
<dbReference type="EMBL" id="JAGMWT010000001">
    <property type="protein sequence ID" value="KAH7139374.1"/>
    <property type="molecule type" value="Genomic_DNA"/>
</dbReference>
<dbReference type="AlphaFoldDB" id="A0A9P9EGZ0"/>
<feature type="region of interest" description="Disordered" evidence="1">
    <location>
        <begin position="489"/>
        <end position="519"/>
    </location>
</feature>
<feature type="compositionally biased region" description="Low complexity" evidence="1">
    <location>
        <begin position="493"/>
        <end position="519"/>
    </location>
</feature>
<evidence type="ECO:0008006" key="4">
    <source>
        <dbReference type="Google" id="ProtNLM"/>
    </source>
</evidence>
<evidence type="ECO:0000313" key="3">
    <source>
        <dbReference type="Proteomes" id="UP000700596"/>
    </source>
</evidence>
<protein>
    <recommendedName>
        <fullName evidence="4">F-box domain-containing protein</fullName>
    </recommendedName>
</protein>
<gene>
    <name evidence="2" type="ORF">B0J11DRAFT_41871</name>
</gene>
<accession>A0A9P9EGZ0</accession>
<proteinExistence type="predicted"/>